<dbReference type="InterPro" id="IPR007438">
    <property type="entry name" value="DUF488"/>
</dbReference>
<evidence type="ECO:0000313" key="1">
    <source>
        <dbReference type="EMBL" id="MBP2415020.1"/>
    </source>
</evidence>
<dbReference type="Pfam" id="PF04343">
    <property type="entry name" value="DUF488"/>
    <property type="match status" value="1"/>
</dbReference>
<evidence type="ECO:0000313" key="2">
    <source>
        <dbReference type="Proteomes" id="UP000711614"/>
    </source>
</evidence>
<protein>
    <submittedName>
        <fullName evidence="1">Uncharacterized protein</fullName>
    </submittedName>
</protein>
<gene>
    <name evidence="1" type="ORF">JOF48_003819</name>
</gene>
<sequence>MPSSNGAWWNKSFRDYADDMQTPDFAVAVEELVETAATQVTAIMCAGPARPHTLTRFARTEGNRVWYPPEDGPAAG</sequence>
<dbReference type="RefSeq" id="WP_209683813.1">
    <property type="nucleotide sequence ID" value="NZ_JAGIOI010000001.1"/>
</dbReference>
<dbReference type="Proteomes" id="UP000711614">
    <property type="component" value="Unassembled WGS sequence"/>
</dbReference>
<keyword evidence="2" id="KW-1185">Reference proteome</keyword>
<dbReference type="EMBL" id="JAGIOI010000001">
    <property type="protein sequence ID" value="MBP2415020.1"/>
    <property type="molecule type" value="Genomic_DNA"/>
</dbReference>
<name>A0ABS4Z2J4_9MICC</name>
<accession>A0ABS4Z2J4</accession>
<reference evidence="1 2" key="1">
    <citation type="submission" date="2021-03" db="EMBL/GenBank/DDBJ databases">
        <title>Sequencing the genomes of 1000 actinobacteria strains.</title>
        <authorList>
            <person name="Klenk H.-P."/>
        </authorList>
    </citation>
    <scope>NUCLEOTIDE SEQUENCE [LARGE SCALE GENOMIC DNA]</scope>
    <source>
        <strain evidence="1 2">DSM 16005</strain>
    </source>
</reference>
<comment type="caution">
    <text evidence="1">The sequence shown here is derived from an EMBL/GenBank/DDBJ whole genome shotgun (WGS) entry which is preliminary data.</text>
</comment>
<proteinExistence type="predicted"/>
<organism evidence="1 2">
    <name type="scientific">Arthrobacter stackebrandtii</name>
    <dbReference type="NCBI Taxonomy" id="272161"/>
    <lineage>
        <taxon>Bacteria</taxon>
        <taxon>Bacillati</taxon>
        <taxon>Actinomycetota</taxon>
        <taxon>Actinomycetes</taxon>
        <taxon>Micrococcales</taxon>
        <taxon>Micrococcaceae</taxon>
        <taxon>Arthrobacter</taxon>
    </lineage>
</organism>